<reference evidence="3" key="1">
    <citation type="submission" date="2020-04" db="EMBL/GenBank/DDBJ databases">
        <authorList>
            <person name="Chiriac C."/>
            <person name="Salcher M."/>
            <person name="Ghai R."/>
            <person name="Kavagutti S V."/>
        </authorList>
    </citation>
    <scope>NUCLEOTIDE SEQUENCE</scope>
</reference>
<evidence type="ECO:0000313" key="3">
    <source>
        <dbReference type="EMBL" id="CAB4126683.1"/>
    </source>
</evidence>
<accession>A0A6J5L0B2</accession>
<organism evidence="3">
    <name type="scientific">uncultured Caudovirales phage</name>
    <dbReference type="NCBI Taxonomy" id="2100421"/>
    <lineage>
        <taxon>Viruses</taxon>
        <taxon>Duplodnaviria</taxon>
        <taxon>Heunggongvirae</taxon>
        <taxon>Uroviricota</taxon>
        <taxon>Caudoviricetes</taxon>
        <taxon>Peduoviridae</taxon>
        <taxon>Maltschvirus</taxon>
        <taxon>Maltschvirus maltsch</taxon>
    </lineage>
</organism>
<evidence type="ECO:0000259" key="2">
    <source>
        <dbReference type="Pfam" id="PF02399"/>
    </source>
</evidence>
<feature type="domain" description="Replication origin-binding protein" evidence="2">
    <location>
        <begin position="463"/>
        <end position="647"/>
    </location>
</feature>
<dbReference type="GO" id="GO:0006260">
    <property type="term" value="P:DNA replication"/>
    <property type="evidence" value="ECO:0007669"/>
    <property type="project" value="InterPro"/>
</dbReference>
<dbReference type="GO" id="GO:0003688">
    <property type="term" value="F:DNA replication origin binding"/>
    <property type="evidence" value="ECO:0007669"/>
    <property type="project" value="InterPro"/>
</dbReference>
<dbReference type="InterPro" id="IPR027417">
    <property type="entry name" value="P-loop_NTPase"/>
</dbReference>
<dbReference type="SUPFAM" id="SSF52540">
    <property type="entry name" value="P-loop containing nucleoside triphosphate hydrolases"/>
    <property type="match status" value="1"/>
</dbReference>
<dbReference type="GO" id="GO:0005524">
    <property type="term" value="F:ATP binding"/>
    <property type="evidence" value="ECO:0007669"/>
    <property type="project" value="InterPro"/>
</dbReference>
<dbReference type="InterPro" id="IPR049996">
    <property type="entry name" value="Slr7037-like"/>
</dbReference>
<dbReference type="Gene3D" id="3.40.50.300">
    <property type="entry name" value="P-loop containing nucleotide triphosphate hydrolases"/>
    <property type="match status" value="1"/>
</dbReference>
<sequence>MYRFKFAIIKSSNPTFLSKSYGFVDGALKKLETGSGRLIEGYVKTKEIPPNNLASFLDCFGPMYAATWGIPIFGDGKVLTASQVAKDPTAGYARTKENWKWNDGPSLACLDFDAKVGKFLGLDACIQEITEILKRPVPMFARPSGSSNIFYNGIQQKGVGGIRILLGVANGNEIPGILEKISDAYWNRGLGEVFISVSGACIPRCPIDLAVGQPSRLDFIGGAVLTSDGLEQRLPNWKSFNLESELLSLRELYSIPSSDHLKRIAISQKHIVESSMMIKFERAEKTVDAAIAQLPVSEQLAAKENKKEIVKQHIRQIESSILPDTIELFFKDHPERITVKDVLSNPNLFHHKSCKDPLEPEYHNGQYLARYDAVTNKIHTFAHGGKYYTLREEAKEIKWPRSKNFSKELSLLARFPSDKNAHALYDRWAHELINTDDYDSFVRFLKQYAYKPFPEITQITGLAKMCTGTQVISKDSLVSEVLTNHDKIVVISAPHGSGKTELIRELVEYSQSSDSSLLSITYRQTLAKDLSVRLQIEHYKDIQTTRRKDEREISKRGLCTVINSLGNDDVRSWIHSREKKPFIHIDEVSKVLNVIFNPNGTIKDRGEEIAEHLRYVLSNSRGIIVTDADMNELTLTLLKELAGRDSVVYTKPYEYPLPVVHIGTNSQVLNKLHEAFSRGERVWVGSDSALKAITLFKYIEENFPNRKGILIHSKRGYNESDDVEVDGFLANINERCVKYDFVVHSPKIESGVSLTTRHFQSHFFFTKGTLSAPEINQMIRRDRTASTIYIGIDLKAQRDFIVDENILLAKYLIASSCHTQIASYGVTSDSISFMINPSMHQKLVCKVEATCNQYRNEYGRVLVDLLVSRGYVVKSLMTSFKTILECAQNGLDIQKENGLLYDELRRIRNEEVTREYTENLLGAEDIDDERYKKLDTKSRLTNAEGNQTVRFELRRAVNKTEGEDLCEHDVKVFAEGKLNQWKLNMELLQTDCSELITIDELKPLTEKQHHKARQDAYRDLFESLRLSLKDGSGKITSQLLTDYFTKISDRRDFYDAIGFIEKTKSASIKSLQGVFESIGLHLTRLTERVDGKLKRYYVIDLEENLSKHGKMKNPGWTYMKSLMPKNSEYDYETAKEISENTKVNKTSETAGYSIYDGDHDLLLEFFNSAYHHPEGLSLIQIGSVGMTKIYTRPEWVEAANNMIFGF</sequence>
<proteinExistence type="inferred from homology"/>
<dbReference type="EMBL" id="LR796199">
    <property type="protein sequence ID" value="CAB4126683.1"/>
    <property type="molecule type" value="Genomic_DNA"/>
</dbReference>
<name>A0A6J5L0B2_9CAUD</name>
<evidence type="ECO:0000256" key="1">
    <source>
        <dbReference type="ARBA" id="ARBA00007195"/>
    </source>
</evidence>
<dbReference type="NCBIfam" id="NF042913">
    <property type="entry name" value="CyRepA1"/>
    <property type="match status" value="1"/>
</dbReference>
<protein>
    <submittedName>
        <fullName evidence="3">Replication origin-binding protein</fullName>
    </submittedName>
</protein>
<gene>
    <name evidence="3" type="ORF">UFOVP81_16</name>
</gene>
<comment type="similarity">
    <text evidence="1">Belongs to the herpesviridae OriBP family.</text>
</comment>
<dbReference type="InterPro" id="IPR003450">
    <property type="entry name" value="Replication_origin-bd"/>
</dbReference>
<dbReference type="Pfam" id="PF02399">
    <property type="entry name" value="Herpes_ori_bp"/>
    <property type="match status" value="1"/>
</dbReference>